<evidence type="ECO:0000256" key="1">
    <source>
        <dbReference type="ARBA" id="ARBA00023172"/>
    </source>
</evidence>
<protein>
    <submittedName>
        <fullName evidence="3">DNA ligase (ATP) DNL4</fullName>
    </submittedName>
</protein>
<keyword evidence="3" id="KW-0436">Ligase</keyword>
<accession>A0A161HIE9</accession>
<keyword evidence="1" id="KW-0233">DNA recombination</keyword>
<evidence type="ECO:0000313" key="3">
    <source>
        <dbReference type="EMBL" id="ANB12257.1"/>
    </source>
</evidence>
<dbReference type="SUPFAM" id="SSF50249">
    <property type="entry name" value="Nucleic acid-binding proteins"/>
    <property type="match status" value="1"/>
</dbReference>
<dbReference type="Pfam" id="PF11411">
    <property type="entry name" value="DNA_ligase_IV"/>
    <property type="match status" value="1"/>
</dbReference>
<dbReference type="Proteomes" id="UP000189580">
    <property type="component" value="Chromosome a"/>
</dbReference>
<keyword evidence="4" id="KW-1185">Reference proteome</keyword>
<evidence type="ECO:0000259" key="2">
    <source>
        <dbReference type="PROSITE" id="PS50172"/>
    </source>
</evidence>
<feature type="domain" description="BRCT" evidence="2">
    <location>
        <begin position="356"/>
        <end position="428"/>
    </location>
</feature>
<gene>
    <name evidence="3" type="primary">DNL4</name>
    <name evidence="3" type="ORF">AWJ20_506</name>
</gene>
<sequence length="430" mass="49156">MDDKQQPMKFWSFCKVGGGISSSDLRQILHLTDGKWHDWDPKRLPNEYMDIGHPKELPDVWIKPSDSIVIEVKGTQLITSNEFRTTQTLRFPRFKGLRSDKTWEDSMSYKEFGSIRKEVNKIDEKNSERPKRKAAVKRTKVTLLEDSIGKVSLANVALKDDVFHKQPFYVVDDVTTPDFISKRDLEVLIKENGGTITQSSSTPDVLVVADRDLPTVVGVKKAKSADVIKAHWILESVKKKRELPFDLSDFYYCREQTIATISANSDEYGDSYIREITVNQLKQVMEDIPLITNSSVDDVELRDLLIDLIDIGSGPFKGLLFPRYHFYFDRPSLAMQNGLAQAQTDKKHIEDDFDFVQTYAEFNGATVKPSLHDISLTHIIVNVEDKNRIAAIRALMMARPKMVHIVDISWIQQSWEEGTTLAVDKFVVNK</sequence>
<evidence type="ECO:0000313" key="4">
    <source>
        <dbReference type="Proteomes" id="UP000189580"/>
    </source>
</evidence>
<name>A0A161HIE9_9ASCO</name>
<dbReference type="GO" id="GO:0005524">
    <property type="term" value="F:ATP binding"/>
    <property type="evidence" value="ECO:0007669"/>
    <property type="project" value="InterPro"/>
</dbReference>
<dbReference type="GO" id="GO:0006310">
    <property type="term" value="P:DNA recombination"/>
    <property type="evidence" value="ECO:0007669"/>
    <property type="project" value="UniProtKB-KW"/>
</dbReference>
<dbReference type="PANTHER" id="PTHR45997">
    <property type="entry name" value="DNA LIGASE 4"/>
    <property type="match status" value="1"/>
</dbReference>
<reference evidence="3 4" key="1">
    <citation type="submission" date="2016-02" db="EMBL/GenBank/DDBJ databases">
        <title>Complete genome sequence and transcriptome regulation of the pentose utilising yeast Sugiyamaella lignohabitans.</title>
        <authorList>
            <person name="Bellasio M."/>
            <person name="Peymann A."/>
            <person name="Valli M."/>
            <person name="Sipitzky M."/>
            <person name="Graf A."/>
            <person name="Sauer M."/>
            <person name="Marx H."/>
            <person name="Mattanovich D."/>
        </authorList>
    </citation>
    <scope>NUCLEOTIDE SEQUENCE [LARGE SCALE GENOMIC DNA]</scope>
    <source>
        <strain evidence="3 4">CBS 10342</strain>
    </source>
</reference>
<dbReference type="Pfam" id="PF16589">
    <property type="entry name" value="BRCT_2"/>
    <property type="match status" value="1"/>
</dbReference>
<dbReference type="GO" id="GO:0003677">
    <property type="term" value="F:DNA binding"/>
    <property type="evidence" value="ECO:0007669"/>
    <property type="project" value="InterPro"/>
</dbReference>
<proteinExistence type="predicted"/>
<feature type="domain" description="BRCT" evidence="2">
    <location>
        <begin position="158"/>
        <end position="250"/>
    </location>
</feature>
<dbReference type="InterPro" id="IPR021536">
    <property type="entry name" value="DNA_ligase_IV_dom"/>
</dbReference>
<dbReference type="InterPro" id="IPR036420">
    <property type="entry name" value="BRCT_dom_sf"/>
</dbReference>
<dbReference type="Pfam" id="PF04679">
    <property type="entry name" value="DNA_ligase_A_C"/>
    <property type="match status" value="1"/>
</dbReference>
<dbReference type="Gene3D" id="3.40.50.10190">
    <property type="entry name" value="BRCT domain"/>
    <property type="match status" value="2"/>
</dbReference>
<organism evidence="3 4">
    <name type="scientific">Sugiyamaella lignohabitans</name>
    <dbReference type="NCBI Taxonomy" id="796027"/>
    <lineage>
        <taxon>Eukaryota</taxon>
        <taxon>Fungi</taxon>
        <taxon>Dikarya</taxon>
        <taxon>Ascomycota</taxon>
        <taxon>Saccharomycotina</taxon>
        <taxon>Dipodascomycetes</taxon>
        <taxon>Dipodascales</taxon>
        <taxon>Trichomonascaceae</taxon>
        <taxon>Sugiyamaella</taxon>
    </lineage>
</organism>
<dbReference type="EMBL" id="CP014501">
    <property type="protein sequence ID" value="ANB12257.1"/>
    <property type="molecule type" value="Genomic_DNA"/>
</dbReference>
<dbReference type="InterPro" id="IPR001357">
    <property type="entry name" value="BRCT_dom"/>
</dbReference>
<dbReference type="SMART" id="SM00292">
    <property type="entry name" value="BRCT"/>
    <property type="match status" value="2"/>
</dbReference>
<dbReference type="OrthoDB" id="151490at2759"/>
<dbReference type="GO" id="GO:0003910">
    <property type="term" value="F:DNA ligase (ATP) activity"/>
    <property type="evidence" value="ECO:0007669"/>
    <property type="project" value="InterPro"/>
</dbReference>
<dbReference type="PROSITE" id="PS50172">
    <property type="entry name" value="BRCT"/>
    <property type="match status" value="2"/>
</dbReference>
<dbReference type="InterPro" id="IPR012309">
    <property type="entry name" value="DNA_ligase_ATP-dep_C"/>
</dbReference>
<dbReference type="GO" id="GO:0032807">
    <property type="term" value="C:DNA ligase IV complex"/>
    <property type="evidence" value="ECO:0007669"/>
    <property type="project" value="TreeGrafter"/>
</dbReference>
<dbReference type="KEGG" id="slb:AWJ20_506"/>
<dbReference type="GeneID" id="30037260"/>
<dbReference type="PANTHER" id="PTHR45997:SF1">
    <property type="entry name" value="DNA LIGASE 4"/>
    <property type="match status" value="1"/>
</dbReference>
<dbReference type="GO" id="GO:0006297">
    <property type="term" value="P:nucleotide-excision repair, DNA gap filling"/>
    <property type="evidence" value="ECO:0007669"/>
    <property type="project" value="TreeGrafter"/>
</dbReference>
<dbReference type="InterPro" id="IPR012340">
    <property type="entry name" value="NA-bd_OB-fold"/>
</dbReference>
<dbReference type="AlphaFoldDB" id="A0A161HIE9"/>
<dbReference type="Gene3D" id="2.40.50.140">
    <property type="entry name" value="Nucleic acid-binding proteins"/>
    <property type="match status" value="1"/>
</dbReference>
<dbReference type="InterPro" id="IPR029710">
    <property type="entry name" value="LIG4"/>
</dbReference>
<dbReference type="RefSeq" id="XP_018734734.1">
    <property type="nucleotide sequence ID" value="XM_018882176.1"/>
</dbReference>
<dbReference type="SUPFAM" id="SSF52113">
    <property type="entry name" value="BRCT domain"/>
    <property type="match status" value="2"/>
</dbReference>
<dbReference type="GO" id="GO:0006303">
    <property type="term" value="P:double-strand break repair via nonhomologous end joining"/>
    <property type="evidence" value="ECO:0007669"/>
    <property type="project" value="TreeGrafter"/>
</dbReference>